<sequence length="78" mass="9152">MLQMRSWWHMLGWNPLKIMRPFNRNSKGSYLRTAVTRSKKWGNSEKWVLELRDGRRVVVPIQISLPPGSATDLSDEKL</sequence>
<evidence type="ECO:0000313" key="2">
    <source>
        <dbReference type="Proteomes" id="UP000594261"/>
    </source>
</evidence>
<dbReference type="AlphaFoldDB" id="A0A7N2LJ43"/>
<organism evidence="1 2">
    <name type="scientific">Quercus lobata</name>
    <name type="common">Valley oak</name>
    <dbReference type="NCBI Taxonomy" id="97700"/>
    <lineage>
        <taxon>Eukaryota</taxon>
        <taxon>Viridiplantae</taxon>
        <taxon>Streptophyta</taxon>
        <taxon>Embryophyta</taxon>
        <taxon>Tracheophyta</taxon>
        <taxon>Spermatophyta</taxon>
        <taxon>Magnoliopsida</taxon>
        <taxon>eudicotyledons</taxon>
        <taxon>Gunneridae</taxon>
        <taxon>Pentapetalae</taxon>
        <taxon>rosids</taxon>
        <taxon>fabids</taxon>
        <taxon>Fagales</taxon>
        <taxon>Fagaceae</taxon>
        <taxon>Quercus</taxon>
    </lineage>
</organism>
<dbReference type="EnsemblPlants" id="QL04p074294:mrna">
    <property type="protein sequence ID" value="QL04p074294:mrna:CDS:2"/>
    <property type="gene ID" value="QL04p074294"/>
</dbReference>
<reference evidence="1" key="2">
    <citation type="submission" date="2021-01" db="UniProtKB">
        <authorList>
            <consortium name="EnsemblPlants"/>
        </authorList>
    </citation>
    <scope>IDENTIFICATION</scope>
</reference>
<evidence type="ECO:0000313" key="1">
    <source>
        <dbReference type="EnsemblPlants" id="QL04p074294:mrna:CDS:2"/>
    </source>
</evidence>
<reference evidence="1 2" key="1">
    <citation type="journal article" date="2016" name="G3 (Bethesda)">
        <title>First Draft Assembly and Annotation of the Genome of a California Endemic Oak Quercus lobata Nee (Fagaceae).</title>
        <authorList>
            <person name="Sork V.L."/>
            <person name="Fitz-Gibbon S.T."/>
            <person name="Puiu D."/>
            <person name="Crepeau M."/>
            <person name="Gugger P.F."/>
            <person name="Sherman R."/>
            <person name="Stevens K."/>
            <person name="Langley C.H."/>
            <person name="Pellegrini M."/>
            <person name="Salzberg S.L."/>
        </authorList>
    </citation>
    <scope>NUCLEOTIDE SEQUENCE [LARGE SCALE GENOMIC DNA]</scope>
    <source>
        <strain evidence="1 2">cv. SW786</strain>
    </source>
</reference>
<dbReference type="Proteomes" id="UP000594261">
    <property type="component" value="Chromosome 4"/>
</dbReference>
<accession>A0A7N2LJ43</accession>
<name>A0A7N2LJ43_QUELO</name>
<keyword evidence="2" id="KW-1185">Reference proteome</keyword>
<proteinExistence type="predicted"/>
<dbReference type="EMBL" id="LRBV02000004">
    <property type="status" value="NOT_ANNOTATED_CDS"/>
    <property type="molecule type" value="Genomic_DNA"/>
</dbReference>
<protein>
    <submittedName>
        <fullName evidence="1">Uncharacterized protein</fullName>
    </submittedName>
</protein>
<dbReference type="InParanoid" id="A0A7N2LJ43"/>
<dbReference type="Gramene" id="QL04p074294:mrna">
    <property type="protein sequence ID" value="QL04p074294:mrna:CDS:2"/>
    <property type="gene ID" value="QL04p074294"/>
</dbReference>